<organism evidence="1 2">
    <name type="scientific">Rippkaea orientalis (strain PCC 8801 / RF-1)</name>
    <name type="common">Cyanothece sp. (strain PCC 8801)</name>
    <dbReference type="NCBI Taxonomy" id="41431"/>
    <lineage>
        <taxon>Bacteria</taxon>
        <taxon>Bacillati</taxon>
        <taxon>Cyanobacteriota</taxon>
        <taxon>Cyanophyceae</taxon>
        <taxon>Oscillatoriophycideae</taxon>
        <taxon>Chroococcales</taxon>
        <taxon>Aphanothecaceae</taxon>
        <taxon>Rippkaea</taxon>
        <taxon>Rippkaea orientalis</taxon>
    </lineage>
</organism>
<evidence type="ECO:0000313" key="1">
    <source>
        <dbReference type="EMBL" id="ACK67452.1"/>
    </source>
</evidence>
<name>B7K0G8_RIPO1</name>
<dbReference type="KEGG" id="cyp:PCC8801_3487"/>
<dbReference type="HOGENOM" id="CLU_3389020_0_0_3"/>
<sequence>MNEESGEIQSLTPENNNRLVCELLHRIDGWGF</sequence>
<gene>
    <name evidence="1" type="ordered locus">PCC8801_3487</name>
</gene>
<dbReference type="STRING" id="41431.PCC8801_3487"/>
<dbReference type="EMBL" id="CP001287">
    <property type="protein sequence ID" value="ACK67452.1"/>
    <property type="molecule type" value="Genomic_DNA"/>
</dbReference>
<reference evidence="2" key="1">
    <citation type="journal article" date="2011" name="MBio">
        <title>Novel metabolic attributes of the genus Cyanothece, comprising a group of unicellular nitrogen-fixing Cyanobacteria.</title>
        <authorList>
            <person name="Bandyopadhyay A."/>
            <person name="Elvitigala T."/>
            <person name="Welsh E."/>
            <person name="Stockel J."/>
            <person name="Liberton M."/>
            <person name="Min H."/>
            <person name="Sherman L.A."/>
            <person name="Pakrasi H.B."/>
        </authorList>
    </citation>
    <scope>NUCLEOTIDE SEQUENCE [LARGE SCALE GENOMIC DNA]</scope>
    <source>
        <strain evidence="2">PCC 8801</strain>
    </source>
</reference>
<evidence type="ECO:0000313" key="2">
    <source>
        <dbReference type="Proteomes" id="UP000008204"/>
    </source>
</evidence>
<proteinExistence type="predicted"/>
<dbReference type="Proteomes" id="UP000008204">
    <property type="component" value="Chromosome"/>
</dbReference>
<accession>B7K0G8</accession>
<dbReference type="AlphaFoldDB" id="B7K0G8"/>
<keyword evidence="2" id="KW-1185">Reference proteome</keyword>
<protein>
    <submittedName>
        <fullName evidence="1">Uncharacterized protein</fullName>
    </submittedName>
</protein>